<proteinExistence type="predicted"/>
<comment type="caution">
    <text evidence="1">The sequence shown here is derived from an EMBL/GenBank/DDBJ whole genome shotgun (WGS) entry which is preliminary data.</text>
</comment>
<dbReference type="Proteomes" id="UP001066276">
    <property type="component" value="Chromosome 2_1"/>
</dbReference>
<name>A0AAV7VNR5_PLEWA</name>
<evidence type="ECO:0000313" key="1">
    <source>
        <dbReference type="EMBL" id="KAJ1202332.1"/>
    </source>
</evidence>
<dbReference type="AlphaFoldDB" id="A0AAV7VNR5"/>
<keyword evidence="2" id="KW-1185">Reference proteome</keyword>
<accession>A0AAV7VNR5</accession>
<evidence type="ECO:0000313" key="2">
    <source>
        <dbReference type="Proteomes" id="UP001066276"/>
    </source>
</evidence>
<gene>
    <name evidence="1" type="ORF">NDU88_006132</name>
</gene>
<reference evidence="1" key="1">
    <citation type="journal article" date="2022" name="bioRxiv">
        <title>Sequencing and chromosome-scale assembly of the giantPleurodeles waltlgenome.</title>
        <authorList>
            <person name="Brown T."/>
            <person name="Elewa A."/>
            <person name="Iarovenko S."/>
            <person name="Subramanian E."/>
            <person name="Araus A.J."/>
            <person name="Petzold A."/>
            <person name="Susuki M."/>
            <person name="Suzuki K.-i.T."/>
            <person name="Hayashi T."/>
            <person name="Toyoda A."/>
            <person name="Oliveira C."/>
            <person name="Osipova E."/>
            <person name="Leigh N.D."/>
            <person name="Simon A."/>
            <person name="Yun M.H."/>
        </authorList>
    </citation>
    <scope>NUCLEOTIDE SEQUENCE</scope>
    <source>
        <strain evidence="1">20211129_DDA</strain>
        <tissue evidence="1">Liver</tissue>
    </source>
</reference>
<organism evidence="1 2">
    <name type="scientific">Pleurodeles waltl</name>
    <name type="common">Iberian ribbed newt</name>
    <dbReference type="NCBI Taxonomy" id="8319"/>
    <lineage>
        <taxon>Eukaryota</taxon>
        <taxon>Metazoa</taxon>
        <taxon>Chordata</taxon>
        <taxon>Craniata</taxon>
        <taxon>Vertebrata</taxon>
        <taxon>Euteleostomi</taxon>
        <taxon>Amphibia</taxon>
        <taxon>Batrachia</taxon>
        <taxon>Caudata</taxon>
        <taxon>Salamandroidea</taxon>
        <taxon>Salamandridae</taxon>
        <taxon>Pleurodelinae</taxon>
        <taxon>Pleurodeles</taxon>
    </lineage>
</organism>
<sequence>MLRPRMRLLSRPMPAGMGGFAGTQWGVPCLLAFPLLHLDFGTLQNQACESACRLSHRLQRTMPAALYLISLRTRLQTWPQRLDNTDTNLLQTGQYKHGSY</sequence>
<evidence type="ECO:0008006" key="3">
    <source>
        <dbReference type="Google" id="ProtNLM"/>
    </source>
</evidence>
<protein>
    <recommendedName>
        <fullName evidence="3">Secreted protein</fullName>
    </recommendedName>
</protein>
<dbReference type="EMBL" id="JANPWB010000003">
    <property type="protein sequence ID" value="KAJ1202332.1"/>
    <property type="molecule type" value="Genomic_DNA"/>
</dbReference>